<proteinExistence type="predicted"/>
<dbReference type="Proteomes" id="UP001044222">
    <property type="component" value="Unassembled WGS sequence"/>
</dbReference>
<keyword evidence="2" id="KW-1185">Reference proteome</keyword>
<sequence>MPQLDSEFRAWSGFMPVQVVAGVGHGQLQQTALFEHVSDESVQVHEALMVAYVMGQDRQHHG</sequence>
<accession>A0A9D3S4I5</accession>
<comment type="caution">
    <text evidence="1">The sequence shown here is derived from an EMBL/GenBank/DDBJ whole genome shotgun (WGS) entry which is preliminary data.</text>
</comment>
<name>A0A9D3S4I5_ANGAN</name>
<reference evidence="1" key="1">
    <citation type="submission" date="2021-01" db="EMBL/GenBank/DDBJ databases">
        <title>A chromosome-scale assembly of European eel, Anguilla anguilla.</title>
        <authorList>
            <person name="Henkel C."/>
            <person name="Jong-Raadsen S.A."/>
            <person name="Dufour S."/>
            <person name="Weltzien F.-A."/>
            <person name="Palstra A.P."/>
            <person name="Pelster B."/>
            <person name="Spaink H.P."/>
            <person name="Van Den Thillart G.E."/>
            <person name="Jansen H."/>
            <person name="Zahm M."/>
            <person name="Klopp C."/>
            <person name="Cedric C."/>
            <person name="Louis A."/>
            <person name="Berthelot C."/>
            <person name="Parey E."/>
            <person name="Roest Crollius H."/>
            <person name="Montfort J."/>
            <person name="Robinson-Rechavi M."/>
            <person name="Bucao C."/>
            <person name="Bouchez O."/>
            <person name="Gislard M."/>
            <person name="Lluch J."/>
            <person name="Milhes M."/>
            <person name="Lampietro C."/>
            <person name="Lopez Roques C."/>
            <person name="Donnadieu C."/>
            <person name="Braasch I."/>
            <person name="Desvignes T."/>
            <person name="Postlethwait J."/>
            <person name="Bobe J."/>
            <person name="Guiguen Y."/>
            <person name="Dirks R."/>
        </authorList>
    </citation>
    <scope>NUCLEOTIDE SEQUENCE</scope>
    <source>
        <strain evidence="1">Tag_6206</strain>
        <tissue evidence="1">Liver</tissue>
    </source>
</reference>
<dbReference type="AlphaFoldDB" id="A0A9D3S4I5"/>
<protein>
    <submittedName>
        <fullName evidence="1">Uncharacterized protein</fullName>
    </submittedName>
</protein>
<evidence type="ECO:0000313" key="2">
    <source>
        <dbReference type="Proteomes" id="UP001044222"/>
    </source>
</evidence>
<organism evidence="1 2">
    <name type="scientific">Anguilla anguilla</name>
    <name type="common">European freshwater eel</name>
    <name type="synonym">Muraena anguilla</name>
    <dbReference type="NCBI Taxonomy" id="7936"/>
    <lineage>
        <taxon>Eukaryota</taxon>
        <taxon>Metazoa</taxon>
        <taxon>Chordata</taxon>
        <taxon>Craniata</taxon>
        <taxon>Vertebrata</taxon>
        <taxon>Euteleostomi</taxon>
        <taxon>Actinopterygii</taxon>
        <taxon>Neopterygii</taxon>
        <taxon>Teleostei</taxon>
        <taxon>Anguilliformes</taxon>
        <taxon>Anguillidae</taxon>
        <taxon>Anguilla</taxon>
    </lineage>
</organism>
<evidence type="ECO:0000313" key="1">
    <source>
        <dbReference type="EMBL" id="KAG5849912.1"/>
    </source>
</evidence>
<gene>
    <name evidence="1" type="ORF">ANANG_G00076710</name>
</gene>
<feature type="non-terminal residue" evidence="1">
    <location>
        <position position="1"/>
    </location>
</feature>
<dbReference type="EMBL" id="JAFIRN010000004">
    <property type="protein sequence ID" value="KAG5849912.1"/>
    <property type="molecule type" value="Genomic_DNA"/>
</dbReference>